<sequence>MPLDVDPRSALHGRLDPTTGIFYRAAEHPRIRTAQACNKCRVRKAKCSGERPICERCRIRGIGHAVHSKNDQRIQGMCLMHPSSTEVFNALRDLEPQKNHIVVHDAEHGTFEPTKDSITSEGGEGKGTLNEGDLPTFVVPRFLEGADMSQGRKWCMATDVVLPSLQSSSNRIVFRCFLGRPQHTIELRSIHVLREQRSFPGLDPLADDAD</sequence>
<gene>
    <name evidence="3" type="ORF">L210DRAFT_2473261</name>
</gene>
<dbReference type="Gene3D" id="4.10.240.10">
    <property type="entry name" value="Zn(2)-C6 fungal-type DNA-binding domain"/>
    <property type="match status" value="1"/>
</dbReference>
<comment type="caution">
    <text evidence="3">The sequence shown here is derived from an EMBL/GenBank/DDBJ whole genome shotgun (WGS) entry which is preliminary data.</text>
</comment>
<dbReference type="CDD" id="cd00067">
    <property type="entry name" value="GAL4"/>
    <property type="match status" value="1"/>
</dbReference>
<dbReference type="AlphaFoldDB" id="A0AAD4BBF7"/>
<dbReference type="InterPro" id="IPR036864">
    <property type="entry name" value="Zn2-C6_fun-type_DNA-bd_sf"/>
</dbReference>
<proteinExistence type="predicted"/>
<evidence type="ECO:0000313" key="3">
    <source>
        <dbReference type="EMBL" id="KAF8417537.1"/>
    </source>
</evidence>
<evidence type="ECO:0000259" key="2">
    <source>
        <dbReference type="PROSITE" id="PS50048"/>
    </source>
</evidence>
<dbReference type="GO" id="GO:0008270">
    <property type="term" value="F:zinc ion binding"/>
    <property type="evidence" value="ECO:0007669"/>
    <property type="project" value="InterPro"/>
</dbReference>
<evidence type="ECO:0000313" key="4">
    <source>
        <dbReference type="Proteomes" id="UP001194468"/>
    </source>
</evidence>
<dbReference type="EMBL" id="WHUW01000219">
    <property type="protein sequence ID" value="KAF8417537.1"/>
    <property type="molecule type" value="Genomic_DNA"/>
</dbReference>
<accession>A0AAD4BBF7</accession>
<feature type="region of interest" description="Disordered" evidence="1">
    <location>
        <begin position="111"/>
        <end position="130"/>
    </location>
</feature>
<feature type="domain" description="Zn(2)-C6 fungal-type" evidence="2">
    <location>
        <begin position="36"/>
        <end position="80"/>
    </location>
</feature>
<dbReference type="Pfam" id="PF00172">
    <property type="entry name" value="Zn_clus"/>
    <property type="match status" value="1"/>
</dbReference>
<dbReference type="PROSITE" id="PS50048">
    <property type="entry name" value="ZN2_CY6_FUNGAL_2"/>
    <property type="match status" value="1"/>
</dbReference>
<keyword evidence="4" id="KW-1185">Reference proteome</keyword>
<dbReference type="GO" id="GO:0000981">
    <property type="term" value="F:DNA-binding transcription factor activity, RNA polymerase II-specific"/>
    <property type="evidence" value="ECO:0007669"/>
    <property type="project" value="InterPro"/>
</dbReference>
<evidence type="ECO:0000256" key="1">
    <source>
        <dbReference type="SAM" id="MobiDB-lite"/>
    </source>
</evidence>
<dbReference type="InterPro" id="IPR001138">
    <property type="entry name" value="Zn2Cys6_DnaBD"/>
</dbReference>
<protein>
    <recommendedName>
        <fullName evidence="2">Zn(2)-C6 fungal-type domain-containing protein</fullName>
    </recommendedName>
</protein>
<reference evidence="3" key="1">
    <citation type="submission" date="2019-10" db="EMBL/GenBank/DDBJ databases">
        <authorList>
            <consortium name="DOE Joint Genome Institute"/>
            <person name="Kuo A."/>
            <person name="Miyauchi S."/>
            <person name="Kiss E."/>
            <person name="Drula E."/>
            <person name="Kohler A."/>
            <person name="Sanchez-Garcia M."/>
            <person name="Andreopoulos B."/>
            <person name="Barry K.W."/>
            <person name="Bonito G."/>
            <person name="Buee M."/>
            <person name="Carver A."/>
            <person name="Chen C."/>
            <person name="Cichocki N."/>
            <person name="Clum A."/>
            <person name="Culley D."/>
            <person name="Crous P.W."/>
            <person name="Fauchery L."/>
            <person name="Girlanda M."/>
            <person name="Hayes R."/>
            <person name="Keri Z."/>
            <person name="LaButti K."/>
            <person name="Lipzen A."/>
            <person name="Lombard V."/>
            <person name="Magnuson J."/>
            <person name="Maillard F."/>
            <person name="Morin E."/>
            <person name="Murat C."/>
            <person name="Nolan M."/>
            <person name="Ohm R."/>
            <person name="Pangilinan J."/>
            <person name="Pereira M."/>
            <person name="Perotto S."/>
            <person name="Peter M."/>
            <person name="Riley R."/>
            <person name="Sitrit Y."/>
            <person name="Stielow B."/>
            <person name="Szollosi G."/>
            <person name="Zifcakova L."/>
            <person name="Stursova M."/>
            <person name="Spatafora J.W."/>
            <person name="Tedersoo L."/>
            <person name="Vaario L.-M."/>
            <person name="Yamada A."/>
            <person name="Yan M."/>
            <person name="Wang P."/>
            <person name="Xu J."/>
            <person name="Bruns T."/>
            <person name="Baldrian P."/>
            <person name="Vilgalys R."/>
            <person name="Henrissat B."/>
            <person name="Grigoriev I.V."/>
            <person name="Hibbett D."/>
            <person name="Nagy L.G."/>
            <person name="Martin F.M."/>
        </authorList>
    </citation>
    <scope>NUCLEOTIDE SEQUENCE</scope>
    <source>
        <strain evidence="3">BED1</strain>
    </source>
</reference>
<dbReference type="Proteomes" id="UP001194468">
    <property type="component" value="Unassembled WGS sequence"/>
</dbReference>
<organism evidence="3 4">
    <name type="scientific">Boletus edulis BED1</name>
    <dbReference type="NCBI Taxonomy" id="1328754"/>
    <lineage>
        <taxon>Eukaryota</taxon>
        <taxon>Fungi</taxon>
        <taxon>Dikarya</taxon>
        <taxon>Basidiomycota</taxon>
        <taxon>Agaricomycotina</taxon>
        <taxon>Agaricomycetes</taxon>
        <taxon>Agaricomycetidae</taxon>
        <taxon>Boletales</taxon>
        <taxon>Boletineae</taxon>
        <taxon>Boletaceae</taxon>
        <taxon>Boletoideae</taxon>
        <taxon>Boletus</taxon>
    </lineage>
</organism>
<name>A0AAD4BBF7_BOLED</name>
<dbReference type="SMART" id="SM00066">
    <property type="entry name" value="GAL4"/>
    <property type="match status" value="1"/>
</dbReference>
<reference evidence="3" key="2">
    <citation type="journal article" date="2020" name="Nat. Commun.">
        <title>Large-scale genome sequencing of mycorrhizal fungi provides insights into the early evolution of symbiotic traits.</title>
        <authorList>
            <person name="Miyauchi S."/>
            <person name="Kiss E."/>
            <person name="Kuo A."/>
            <person name="Drula E."/>
            <person name="Kohler A."/>
            <person name="Sanchez-Garcia M."/>
            <person name="Morin E."/>
            <person name="Andreopoulos B."/>
            <person name="Barry K.W."/>
            <person name="Bonito G."/>
            <person name="Buee M."/>
            <person name="Carver A."/>
            <person name="Chen C."/>
            <person name="Cichocki N."/>
            <person name="Clum A."/>
            <person name="Culley D."/>
            <person name="Crous P.W."/>
            <person name="Fauchery L."/>
            <person name="Girlanda M."/>
            <person name="Hayes R.D."/>
            <person name="Keri Z."/>
            <person name="LaButti K."/>
            <person name="Lipzen A."/>
            <person name="Lombard V."/>
            <person name="Magnuson J."/>
            <person name="Maillard F."/>
            <person name="Murat C."/>
            <person name="Nolan M."/>
            <person name="Ohm R.A."/>
            <person name="Pangilinan J."/>
            <person name="Pereira M.F."/>
            <person name="Perotto S."/>
            <person name="Peter M."/>
            <person name="Pfister S."/>
            <person name="Riley R."/>
            <person name="Sitrit Y."/>
            <person name="Stielow J.B."/>
            <person name="Szollosi G."/>
            <person name="Zifcakova L."/>
            <person name="Stursova M."/>
            <person name="Spatafora J.W."/>
            <person name="Tedersoo L."/>
            <person name="Vaario L.M."/>
            <person name="Yamada A."/>
            <person name="Yan M."/>
            <person name="Wang P."/>
            <person name="Xu J."/>
            <person name="Bruns T."/>
            <person name="Baldrian P."/>
            <person name="Vilgalys R."/>
            <person name="Dunand C."/>
            <person name="Henrissat B."/>
            <person name="Grigoriev I.V."/>
            <person name="Hibbett D."/>
            <person name="Nagy L.G."/>
            <person name="Martin F.M."/>
        </authorList>
    </citation>
    <scope>NUCLEOTIDE SEQUENCE</scope>
    <source>
        <strain evidence="3">BED1</strain>
    </source>
</reference>
<dbReference type="SUPFAM" id="SSF57701">
    <property type="entry name" value="Zn2/Cys6 DNA-binding domain"/>
    <property type="match status" value="1"/>
</dbReference>